<dbReference type="RefSeq" id="WP_208250241.1">
    <property type="nucleotide sequence ID" value="NZ_JAGEPF010000032.1"/>
</dbReference>
<dbReference type="Proteomes" id="UP000680206">
    <property type="component" value="Unassembled WGS sequence"/>
</dbReference>
<evidence type="ECO:0000313" key="2">
    <source>
        <dbReference type="Proteomes" id="UP000680206"/>
    </source>
</evidence>
<proteinExistence type="predicted"/>
<organism evidence="1 2">
    <name type="scientific">Actinomadura violacea</name>
    <dbReference type="NCBI Taxonomy" id="2819934"/>
    <lineage>
        <taxon>Bacteria</taxon>
        <taxon>Bacillati</taxon>
        <taxon>Actinomycetota</taxon>
        <taxon>Actinomycetes</taxon>
        <taxon>Streptosporangiales</taxon>
        <taxon>Thermomonosporaceae</taxon>
        <taxon>Actinomadura</taxon>
    </lineage>
</organism>
<dbReference type="EMBL" id="JAGEPF010000032">
    <property type="protein sequence ID" value="MBO2464033.1"/>
    <property type="molecule type" value="Genomic_DNA"/>
</dbReference>
<name>A0ABS3S621_9ACTN</name>
<reference evidence="1 2" key="1">
    <citation type="submission" date="2021-03" db="EMBL/GenBank/DDBJ databases">
        <title>Actinomadura violae sp. nov., isolated from lichen in Thailand.</title>
        <authorList>
            <person name="Kanchanasin P."/>
            <person name="Saeng-In P."/>
            <person name="Phongsopitanun W."/>
            <person name="Yuki M."/>
            <person name="Kudo T."/>
            <person name="Ohkuma M."/>
            <person name="Tanasupawat S."/>
        </authorList>
    </citation>
    <scope>NUCLEOTIDE SEQUENCE [LARGE SCALE GENOMIC DNA]</scope>
    <source>
        <strain evidence="1 2">LCR2-06</strain>
    </source>
</reference>
<comment type="caution">
    <text evidence="1">The sequence shown here is derived from an EMBL/GenBank/DDBJ whole genome shotgun (WGS) entry which is preliminary data.</text>
</comment>
<protein>
    <submittedName>
        <fullName evidence="1">Uncharacterized protein</fullName>
    </submittedName>
</protein>
<sequence>MSDLNSAIIAYGYDLGGAVTRWKVHEVDASGVLTVPWAQDPDPDDYLEDRMPLDGTAGVSVLRYGDDEDPQSILAAKWVRIGSAEVFDLALLPKPHHYAVWDRRLDQALKLAGLTPLQRHPAWLACSINRSS</sequence>
<keyword evidence="2" id="KW-1185">Reference proteome</keyword>
<gene>
    <name evidence="1" type="ORF">J4709_41335</name>
</gene>
<accession>A0ABS3S621</accession>
<evidence type="ECO:0000313" key="1">
    <source>
        <dbReference type="EMBL" id="MBO2464033.1"/>
    </source>
</evidence>